<evidence type="ECO:0000313" key="2">
    <source>
        <dbReference type="EMBL" id="MCL6679713.1"/>
    </source>
</evidence>
<name>A0ABT0RHG0_9SPHN</name>
<dbReference type="EMBL" id="JAMGBC010000001">
    <property type="protein sequence ID" value="MCL6679713.1"/>
    <property type="molecule type" value="Genomic_DNA"/>
</dbReference>
<evidence type="ECO:0000256" key="1">
    <source>
        <dbReference type="SAM" id="Phobius"/>
    </source>
</evidence>
<reference evidence="2" key="1">
    <citation type="submission" date="2022-05" db="EMBL/GenBank/DDBJ databases">
        <authorList>
            <person name="Jo J.-H."/>
            <person name="Im W.-T."/>
        </authorList>
    </citation>
    <scope>NUCLEOTIDE SEQUENCE</scope>
    <source>
        <strain evidence="2">RG327</strain>
    </source>
</reference>
<protein>
    <submittedName>
        <fullName evidence="2">Uncharacterized protein</fullName>
    </submittedName>
</protein>
<keyword evidence="3" id="KW-1185">Reference proteome</keyword>
<keyword evidence="1" id="KW-0812">Transmembrane</keyword>
<comment type="caution">
    <text evidence="2">The sequence shown here is derived from an EMBL/GenBank/DDBJ whole genome shotgun (WGS) entry which is preliminary data.</text>
</comment>
<feature type="transmembrane region" description="Helical" evidence="1">
    <location>
        <begin position="26"/>
        <end position="46"/>
    </location>
</feature>
<keyword evidence="1" id="KW-1133">Transmembrane helix</keyword>
<keyword evidence="1" id="KW-0472">Membrane</keyword>
<dbReference type="RefSeq" id="WP_249868595.1">
    <property type="nucleotide sequence ID" value="NZ_JAMGBC010000001.1"/>
</dbReference>
<accession>A0ABT0RHG0</accession>
<sequence>MSRWWLVALVLTAALVRELIVWLGYSWIVATSVAIILMVAFFLLSIRRLHKR</sequence>
<gene>
    <name evidence="2" type="ORF">LZ519_10370</name>
</gene>
<evidence type="ECO:0000313" key="3">
    <source>
        <dbReference type="Proteomes" id="UP001165343"/>
    </source>
</evidence>
<dbReference type="Proteomes" id="UP001165343">
    <property type="component" value="Unassembled WGS sequence"/>
</dbReference>
<proteinExistence type="predicted"/>
<organism evidence="2 3">
    <name type="scientific">Sphingomonas anseongensis</name>
    <dbReference type="NCBI Taxonomy" id="2908207"/>
    <lineage>
        <taxon>Bacteria</taxon>
        <taxon>Pseudomonadati</taxon>
        <taxon>Pseudomonadota</taxon>
        <taxon>Alphaproteobacteria</taxon>
        <taxon>Sphingomonadales</taxon>
        <taxon>Sphingomonadaceae</taxon>
        <taxon>Sphingomonas</taxon>
    </lineage>
</organism>